<dbReference type="PANTHER" id="PTHR30193">
    <property type="entry name" value="ABC TRANSPORTER PERMEASE PROTEIN"/>
    <property type="match status" value="1"/>
</dbReference>
<sequence>MTQLRRKQRDRVLVFLLFTLPAFAAILVSVEIPFLMSVFSSFTKWNGLDKAQTFIGLENYKELFLDDLDMWKAFGFTLRLTLGSVLAVNLCALLLAVLLDSDIKGKNVLRAAFYVPNIISLIIIGYIWRFIFSAGFESFYQKTGWGVFMLSWLGDVKIIYFSVLMVSLWHSLGFYLVVYIAGLQTVPRDLIEASMIDGASRVRQFFSITLPLIMPSITVCVFHSLSNGLKAFDVIFSLTNGGPGNTTTTIALDIYRTAFVINRFGYGTAKSVVLFLMILILSIIQVRVFKQREVEV</sequence>
<feature type="transmembrane region" description="Helical" evidence="7">
    <location>
        <begin position="76"/>
        <end position="99"/>
    </location>
</feature>
<evidence type="ECO:0000259" key="8">
    <source>
        <dbReference type="PROSITE" id="PS50928"/>
    </source>
</evidence>
<keyword evidence="5 7" id="KW-1133">Transmembrane helix</keyword>
<reference evidence="9" key="1">
    <citation type="submission" date="2019-08" db="EMBL/GenBank/DDBJ databases">
        <authorList>
            <person name="Kucharzyk K."/>
            <person name="Murdoch R.W."/>
            <person name="Higgins S."/>
            <person name="Loffler F."/>
        </authorList>
    </citation>
    <scope>NUCLEOTIDE SEQUENCE</scope>
</reference>
<dbReference type="EMBL" id="VSSQ01002405">
    <property type="protein sequence ID" value="MPM15211.1"/>
    <property type="molecule type" value="Genomic_DNA"/>
</dbReference>
<evidence type="ECO:0000256" key="4">
    <source>
        <dbReference type="ARBA" id="ARBA00022692"/>
    </source>
</evidence>
<evidence type="ECO:0000256" key="5">
    <source>
        <dbReference type="ARBA" id="ARBA00022989"/>
    </source>
</evidence>
<dbReference type="GO" id="GO:0005886">
    <property type="term" value="C:plasma membrane"/>
    <property type="evidence" value="ECO:0007669"/>
    <property type="project" value="UniProtKB-SubCell"/>
</dbReference>
<feature type="transmembrane region" description="Helical" evidence="7">
    <location>
        <begin position="272"/>
        <end position="289"/>
    </location>
</feature>
<protein>
    <submittedName>
        <fullName evidence="9">L-arabinose transport system permease protein AraP</fullName>
    </submittedName>
</protein>
<evidence type="ECO:0000256" key="3">
    <source>
        <dbReference type="ARBA" id="ARBA00022475"/>
    </source>
</evidence>
<comment type="caution">
    <text evidence="9">The sequence shown here is derived from an EMBL/GenBank/DDBJ whole genome shotgun (WGS) entry which is preliminary data.</text>
</comment>
<keyword evidence="2" id="KW-0813">Transport</keyword>
<keyword evidence="6 7" id="KW-0472">Membrane</keyword>
<proteinExistence type="predicted"/>
<organism evidence="9">
    <name type="scientific">bioreactor metagenome</name>
    <dbReference type="NCBI Taxonomy" id="1076179"/>
    <lineage>
        <taxon>unclassified sequences</taxon>
        <taxon>metagenomes</taxon>
        <taxon>ecological metagenomes</taxon>
    </lineage>
</organism>
<evidence type="ECO:0000256" key="7">
    <source>
        <dbReference type="SAM" id="Phobius"/>
    </source>
</evidence>
<keyword evidence="3" id="KW-1003">Cell membrane</keyword>
<dbReference type="GO" id="GO:0055085">
    <property type="term" value="P:transmembrane transport"/>
    <property type="evidence" value="ECO:0007669"/>
    <property type="project" value="InterPro"/>
</dbReference>
<accession>A0A644XHF5</accession>
<dbReference type="SUPFAM" id="SSF161098">
    <property type="entry name" value="MetI-like"/>
    <property type="match status" value="1"/>
</dbReference>
<keyword evidence="4 7" id="KW-0812">Transmembrane</keyword>
<name>A0A644XHF5_9ZZZZ</name>
<feature type="transmembrane region" description="Helical" evidence="7">
    <location>
        <begin position="158"/>
        <end position="183"/>
    </location>
</feature>
<evidence type="ECO:0000256" key="2">
    <source>
        <dbReference type="ARBA" id="ARBA00022448"/>
    </source>
</evidence>
<dbReference type="AlphaFoldDB" id="A0A644XHF5"/>
<dbReference type="InterPro" id="IPR035906">
    <property type="entry name" value="MetI-like_sf"/>
</dbReference>
<feature type="transmembrane region" description="Helical" evidence="7">
    <location>
        <begin position="12"/>
        <end position="36"/>
    </location>
</feature>
<dbReference type="Pfam" id="PF00528">
    <property type="entry name" value="BPD_transp_1"/>
    <property type="match status" value="1"/>
</dbReference>
<evidence type="ECO:0000313" key="9">
    <source>
        <dbReference type="EMBL" id="MPM15211.1"/>
    </source>
</evidence>
<dbReference type="InterPro" id="IPR051393">
    <property type="entry name" value="ABC_transporter_permease"/>
</dbReference>
<feature type="transmembrane region" description="Helical" evidence="7">
    <location>
        <begin position="204"/>
        <end position="225"/>
    </location>
</feature>
<dbReference type="PANTHER" id="PTHR30193:SF41">
    <property type="entry name" value="DIACETYLCHITOBIOSE UPTAKE SYSTEM PERMEASE PROTEIN NGCF"/>
    <property type="match status" value="1"/>
</dbReference>
<evidence type="ECO:0000256" key="1">
    <source>
        <dbReference type="ARBA" id="ARBA00004651"/>
    </source>
</evidence>
<comment type="subcellular location">
    <subcellularLocation>
        <location evidence="1">Cell membrane</location>
        <topology evidence="1">Multi-pass membrane protein</topology>
    </subcellularLocation>
</comment>
<feature type="domain" description="ABC transmembrane type-1" evidence="8">
    <location>
        <begin position="74"/>
        <end position="285"/>
    </location>
</feature>
<gene>
    <name evidence="9" type="primary">araP_3</name>
    <name evidence="9" type="ORF">SDC9_61577</name>
</gene>
<dbReference type="PROSITE" id="PS50928">
    <property type="entry name" value="ABC_TM1"/>
    <property type="match status" value="1"/>
</dbReference>
<dbReference type="InterPro" id="IPR000515">
    <property type="entry name" value="MetI-like"/>
</dbReference>
<dbReference type="CDD" id="cd06261">
    <property type="entry name" value="TM_PBP2"/>
    <property type="match status" value="1"/>
</dbReference>
<dbReference type="Gene3D" id="1.10.3720.10">
    <property type="entry name" value="MetI-like"/>
    <property type="match status" value="1"/>
</dbReference>
<evidence type="ECO:0000256" key="6">
    <source>
        <dbReference type="ARBA" id="ARBA00023136"/>
    </source>
</evidence>
<feature type="transmembrane region" description="Helical" evidence="7">
    <location>
        <begin position="111"/>
        <end position="131"/>
    </location>
</feature>